<dbReference type="EMBL" id="LZKG01000112">
    <property type="protein sequence ID" value="OBI27581.1"/>
    <property type="molecule type" value="Genomic_DNA"/>
</dbReference>
<dbReference type="AlphaFoldDB" id="A0A1A2NI80"/>
<organism evidence="1 2">
    <name type="scientific">Mycolicibacter sinensis (strain JDM601)</name>
    <name type="common">Mycobacterium sinense</name>
    <dbReference type="NCBI Taxonomy" id="875328"/>
    <lineage>
        <taxon>Bacteria</taxon>
        <taxon>Bacillati</taxon>
        <taxon>Actinomycetota</taxon>
        <taxon>Actinomycetes</taxon>
        <taxon>Mycobacteriales</taxon>
        <taxon>Mycobacteriaceae</taxon>
        <taxon>Mycolicibacter</taxon>
    </lineage>
</organism>
<gene>
    <name evidence="1" type="ORF">A5710_05280</name>
</gene>
<dbReference type="GO" id="GO:0016787">
    <property type="term" value="F:hydrolase activity"/>
    <property type="evidence" value="ECO:0007669"/>
    <property type="project" value="UniProtKB-KW"/>
</dbReference>
<dbReference type="Gene3D" id="3.40.50.1820">
    <property type="entry name" value="alpha/beta hydrolase"/>
    <property type="match status" value="2"/>
</dbReference>
<evidence type="ECO:0000313" key="2">
    <source>
        <dbReference type="Proteomes" id="UP000093943"/>
    </source>
</evidence>
<dbReference type="SUPFAM" id="SSF53474">
    <property type="entry name" value="alpha/beta-Hydrolases"/>
    <property type="match status" value="1"/>
</dbReference>
<dbReference type="Proteomes" id="UP000093943">
    <property type="component" value="Unassembled WGS sequence"/>
</dbReference>
<comment type="caution">
    <text evidence="1">The sequence shown here is derived from an EMBL/GenBank/DDBJ whole genome shotgun (WGS) entry which is preliminary data.</text>
</comment>
<protein>
    <submittedName>
        <fullName evidence="1">Alpha/beta hydrolase</fullName>
    </submittedName>
</protein>
<dbReference type="InterPro" id="IPR029058">
    <property type="entry name" value="AB_hydrolase_fold"/>
</dbReference>
<name>A0A1A2NI80_MYCSD</name>
<proteinExistence type="predicted"/>
<sequence>MTGPDQRSCAVAVTREFVSLTSASAGVNPAGYHPAQGLYWTPAGVAPKVAVIASHYNVDFAEHYLAPLLAERGYGFLGWNTRFRSGESVFLLEHALADIAAGVAWLREQAGVDVVVLLGNSGGGSLMAAYQSQAVDPHITGVGGGPVPDAVNALPPGDLYVSTQAHAGRPEVLTAWIDPSVTDESDPLSCDPALDMYAEHNAPPYTQEYIARYRQAQRDRNDRITAWAQAELKRLKAAGTYDRSFSVHRVWADLRYLDPSLDPSDRPLNQCYLGDPRRANRAPYNIAAHCTLRTWLSMWSLQTSFCQGAPHLGRITLPSLVIQSTADTGVFPSDAHHIHDSLASTDKQLHFIPGDHYLQQPADSRTVCADLVASWIAERT</sequence>
<accession>A0A1A2NI80</accession>
<keyword evidence="1" id="KW-0378">Hydrolase</keyword>
<dbReference type="RefSeq" id="WP_064924340.1">
    <property type="nucleotide sequence ID" value="NZ_LZJK01000161.1"/>
</dbReference>
<reference evidence="2" key="1">
    <citation type="submission" date="2016-06" db="EMBL/GenBank/DDBJ databases">
        <authorList>
            <person name="Sutton G."/>
            <person name="Brinkac L."/>
            <person name="Sanka R."/>
            <person name="Adams M."/>
            <person name="Lau E."/>
            <person name="Sam S."/>
            <person name="Sreng N."/>
            <person name="Him V."/>
            <person name="Kerleguer A."/>
            <person name="Cheng S."/>
        </authorList>
    </citation>
    <scope>NUCLEOTIDE SEQUENCE [LARGE SCALE GENOMIC DNA]</scope>
    <source>
        <strain evidence="2">E1876</strain>
    </source>
</reference>
<evidence type="ECO:0000313" key="1">
    <source>
        <dbReference type="EMBL" id="OBI27581.1"/>
    </source>
</evidence>